<name>A0ABS4SZU5_9MICC</name>
<sequence length="198" mass="21660">MPFPIASDSPRRQLIADAGVRIIASQGLRALTHRAVDGAAGIAEGGTSYYARTRHALLELIVDELTARSIADAENGVRTLRDQFPGGSSLDVEVLAHAISELMDSLWARSDDMRARYALLLELDPLDPIRERLAQRSDVRQAMFDETCSILQRAEIRNAPVRAIELLALADALLMRRAVTQTDASDAPILEGYLRGIA</sequence>
<dbReference type="Gene3D" id="1.10.357.10">
    <property type="entry name" value="Tetracycline Repressor, domain 2"/>
    <property type="match status" value="1"/>
</dbReference>
<dbReference type="RefSeq" id="WP_210047966.1">
    <property type="nucleotide sequence ID" value="NZ_JAGINX010000001.1"/>
</dbReference>
<accession>A0ABS4SZU5</accession>
<protein>
    <submittedName>
        <fullName evidence="1">DNA-binding transcriptional regulator YbjK</fullName>
    </submittedName>
</protein>
<dbReference type="SUPFAM" id="SSF46689">
    <property type="entry name" value="Homeodomain-like"/>
    <property type="match status" value="1"/>
</dbReference>
<organism evidence="1 2">
    <name type="scientific">Nesterenkonia lacusekhoensis</name>
    <dbReference type="NCBI Taxonomy" id="150832"/>
    <lineage>
        <taxon>Bacteria</taxon>
        <taxon>Bacillati</taxon>
        <taxon>Actinomycetota</taxon>
        <taxon>Actinomycetes</taxon>
        <taxon>Micrococcales</taxon>
        <taxon>Micrococcaceae</taxon>
        <taxon>Nesterenkonia</taxon>
    </lineage>
</organism>
<keyword evidence="2" id="KW-1185">Reference proteome</keyword>
<dbReference type="InterPro" id="IPR009057">
    <property type="entry name" value="Homeodomain-like_sf"/>
</dbReference>
<gene>
    <name evidence="1" type="ORF">JOF45_000702</name>
</gene>
<dbReference type="Proteomes" id="UP001519331">
    <property type="component" value="Unassembled WGS sequence"/>
</dbReference>
<evidence type="ECO:0000313" key="2">
    <source>
        <dbReference type="Proteomes" id="UP001519331"/>
    </source>
</evidence>
<dbReference type="GO" id="GO:0003677">
    <property type="term" value="F:DNA binding"/>
    <property type="evidence" value="ECO:0007669"/>
    <property type="project" value="UniProtKB-KW"/>
</dbReference>
<keyword evidence="1" id="KW-0238">DNA-binding</keyword>
<dbReference type="EMBL" id="JAGINX010000001">
    <property type="protein sequence ID" value="MBP2317683.1"/>
    <property type="molecule type" value="Genomic_DNA"/>
</dbReference>
<evidence type="ECO:0000313" key="1">
    <source>
        <dbReference type="EMBL" id="MBP2317683.1"/>
    </source>
</evidence>
<reference evidence="1 2" key="1">
    <citation type="submission" date="2021-03" db="EMBL/GenBank/DDBJ databases">
        <title>Sequencing the genomes of 1000 actinobacteria strains.</title>
        <authorList>
            <person name="Klenk H.-P."/>
        </authorList>
    </citation>
    <scope>NUCLEOTIDE SEQUENCE [LARGE SCALE GENOMIC DNA]</scope>
    <source>
        <strain evidence="1 2">DSM 12544</strain>
    </source>
</reference>
<comment type="caution">
    <text evidence="1">The sequence shown here is derived from an EMBL/GenBank/DDBJ whole genome shotgun (WGS) entry which is preliminary data.</text>
</comment>
<proteinExistence type="predicted"/>